<accession>A0A3S6IZQ4</accession>
<sequence>MLQDYLKTKFKYLGFWAATIASSTVVTTGLYWSVFGFGHWQTEMNRAAGLMVAGAVQPMQQQQMQPFQQVQTGAVSGQFVCPTHGAVGLPNYDTIGTPHCPVCGQVMNFLSTSPQANYVPSQTGLRPAAGAG</sequence>
<evidence type="ECO:0000313" key="2">
    <source>
        <dbReference type="EMBL" id="ASQ41190.1"/>
    </source>
</evidence>
<proteinExistence type="predicted"/>
<organism evidence="2">
    <name type="scientific">Candidatus Magnetananas rongchengensis</name>
    <dbReference type="NCBI Taxonomy" id="1463558"/>
    <lineage>
        <taxon>Bacteria</taxon>
        <taxon>Pseudomonadati</taxon>
        <taxon>Thermodesulfobacteriota</taxon>
        <taxon>Desulfobacteria</taxon>
        <taxon>Desulfobacterales</taxon>
        <taxon>Desulfobacteraceae</taxon>
        <taxon>Candidatus Magnetananas</taxon>
    </lineage>
</organism>
<protein>
    <submittedName>
        <fullName evidence="2">Magnetosome protein Mad4</fullName>
    </submittedName>
</protein>
<feature type="transmembrane region" description="Helical" evidence="1">
    <location>
        <begin position="12"/>
        <end position="34"/>
    </location>
</feature>
<gene>
    <name evidence="2" type="primary">mad4</name>
</gene>
<dbReference type="EMBL" id="KY084568">
    <property type="protein sequence ID" value="ASQ41190.1"/>
    <property type="molecule type" value="Genomic_DNA"/>
</dbReference>
<name>A0A3S6IZQ4_9BACT</name>
<reference evidence="2" key="1">
    <citation type="submission" date="2016-11" db="EMBL/GenBank/DDBJ databases">
        <title>Region harboring genes involved in magnetosome formation of Candidatus Magnetananas rongchenensis.</title>
        <authorList>
            <person name="Wang M."/>
            <person name="Chen Y.-R."/>
            <person name="Zhang W."/>
            <person name="Pan H."/>
            <person name="Xiao T."/>
            <person name="Wu L.-F."/>
        </authorList>
    </citation>
    <scope>NUCLEOTIDE SEQUENCE</scope>
</reference>
<keyword evidence="1" id="KW-0812">Transmembrane</keyword>
<keyword evidence="1" id="KW-1133">Transmembrane helix</keyword>
<evidence type="ECO:0000256" key="1">
    <source>
        <dbReference type="SAM" id="Phobius"/>
    </source>
</evidence>
<keyword evidence="1" id="KW-0472">Membrane</keyword>
<dbReference type="AlphaFoldDB" id="A0A3S6IZQ4"/>